<accession>A0A8H3LNP0</accession>
<evidence type="ECO:0000313" key="2">
    <source>
        <dbReference type="Proteomes" id="UP000615446"/>
    </source>
</evidence>
<dbReference type="OrthoDB" id="2410190at2759"/>
<name>A0A8H3LNP0_9GLOM</name>
<dbReference type="AlphaFoldDB" id="A0A8H3LNP0"/>
<proteinExistence type="predicted"/>
<gene>
    <name evidence="1" type="ORF">RCL2_001661600</name>
</gene>
<evidence type="ECO:0000313" key="1">
    <source>
        <dbReference type="EMBL" id="GES89732.1"/>
    </source>
</evidence>
<dbReference type="Proteomes" id="UP000615446">
    <property type="component" value="Unassembled WGS sequence"/>
</dbReference>
<dbReference type="EMBL" id="BLAL01000191">
    <property type="protein sequence ID" value="GES89732.1"/>
    <property type="molecule type" value="Genomic_DNA"/>
</dbReference>
<protein>
    <submittedName>
        <fullName evidence="1">Uncharacterized protein</fullName>
    </submittedName>
</protein>
<organism evidence="1 2">
    <name type="scientific">Rhizophagus clarus</name>
    <dbReference type="NCBI Taxonomy" id="94130"/>
    <lineage>
        <taxon>Eukaryota</taxon>
        <taxon>Fungi</taxon>
        <taxon>Fungi incertae sedis</taxon>
        <taxon>Mucoromycota</taxon>
        <taxon>Glomeromycotina</taxon>
        <taxon>Glomeromycetes</taxon>
        <taxon>Glomerales</taxon>
        <taxon>Glomeraceae</taxon>
        <taxon>Rhizophagus</taxon>
    </lineage>
</organism>
<comment type="caution">
    <text evidence="1">The sequence shown here is derived from an EMBL/GenBank/DDBJ whole genome shotgun (WGS) entry which is preliminary data.</text>
</comment>
<reference evidence="1" key="1">
    <citation type="submission" date="2019-10" db="EMBL/GenBank/DDBJ databases">
        <title>Conservation and host-specific expression of non-tandemly repeated heterogenous ribosome RNA gene in arbuscular mycorrhizal fungi.</title>
        <authorList>
            <person name="Maeda T."/>
            <person name="Kobayashi Y."/>
            <person name="Nakagawa T."/>
            <person name="Ezawa T."/>
            <person name="Yamaguchi K."/>
            <person name="Bino T."/>
            <person name="Nishimoto Y."/>
            <person name="Shigenobu S."/>
            <person name="Kawaguchi M."/>
        </authorList>
    </citation>
    <scope>NUCLEOTIDE SEQUENCE</scope>
    <source>
        <strain evidence="1">HR1</strain>
    </source>
</reference>
<sequence length="283" mass="32395">MLNDDEMIQFNKQIAAKSEWFIDRLGMYVRSVNCERRTYSTENSSSTEFWLELASKAASGAFEQKPVFKGLCYIMLQAAECEENNKGMQNLKRHRSASEDAINNPDLCYENVARFKRLLDVLNYKGPVAAMTDCTKLKAGLQYSSKLGCIVRSTLNHNDCKIKTYDDIYDKVFNIKRKMQSQILLEFMFFRNDNAEKVFTLHQKLIDIVARLDIHIISIGSDGAAIEFQAQNLLQATKTNMCVQHRNIQYGINFNCSVFPKIGPVTQVEDCQIRNYLGYLIGA</sequence>